<dbReference type="EMBL" id="CM051407">
    <property type="protein sequence ID" value="KAJ4701770.1"/>
    <property type="molecule type" value="Genomic_DNA"/>
</dbReference>
<keyword evidence="2" id="KW-1185">Reference proteome</keyword>
<reference evidence="1 2" key="1">
    <citation type="journal article" date="2023" name="Science">
        <title>Complex scaffold remodeling in plant triterpene biosynthesis.</title>
        <authorList>
            <person name="De La Pena R."/>
            <person name="Hodgson H."/>
            <person name="Liu J.C."/>
            <person name="Stephenson M.J."/>
            <person name="Martin A.C."/>
            <person name="Owen C."/>
            <person name="Harkess A."/>
            <person name="Leebens-Mack J."/>
            <person name="Jimenez L.E."/>
            <person name="Osbourn A."/>
            <person name="Sattely E.S."/>
        </authorList>
    </citation>
    <scope>NUCLEOTIDE SEQUENCE [LARGE SCALE GENOMIC DNA]</scope>
    <source>
        <strain evidence="2">cv. JPN11</strain>
        <tissue evidence="1">Leaf</tissue>
    </source>
</reference>
<comment type="caution">
    <text evidence="1">The sequence shown here is derived from an EMBL/GenBank/DDBJ whole genome shotgun (WGS) entry which is preliminary data.</text>
</comment>
<accession>A0ACC1WRB8</accession>
<gene>
    <name evidence="1" type="ORF">OWV82_024960</name>
</gene>
<evidence type="ECO:0000313" key="1">
    <source>
        <dbReference type="EMBL" id="KAJ4701770.1"/>
    </source>
</evidence>
<sequence>MPLHFPDSESFALLNEKPKGFVKKHDADGKGYLSKEERKKGFEELHSRGPAWRARPGLRHADGSISLDQELHHVVSYAFDNRSSIWKYQTVRNIHHYYTNK</sequence>
<protein>
    <submittedName>
        <fullName evidence="1">Calcium-binding EF-hand family protein</fullName>
    </submittedName>
</protein>
<evidence type="ECO:0000313" key="2">
    <source>
        <dbReference type="Proteomes" id="UP001164539"/>
    </source>
</evidence>
<organism evidence="1 2">
    <name type="scientific">Melia azedarach</name>
    <name type="common">Chinaberry tree</name>
    <dbReference type="NCBI Taxonomy" id="155640"/>
    <lineage>
        <taxon>Eukaryota</taxon>
        <taxon>Viridiplantae</taxon>
        <taxon>Streptophyta</taxon>
        <taxon>Embryophyta</taxon>
        <taxon>Tracheophyta</taxon>
        <taxon>Spermatophyta</taxon>
        <taxon>Magnoliopsida</taxon>
        <taxon>eudicotyledons</taxon>
        <taxon>Gunneridae</taxon>
        <taxon>Pentapetalae</taxon>
        <taxon>rosids</taxon>
        <taxon>malvids</taxon>
        <taxon>Sapindales</taxon>
        <taxon>Meliaceae</taxon>
        <taxon>Melia</taxon>
    </lineage>
</organism>
<proteinExistence type="predicted"/>
<name>A0ACC1WRB8_MELAZ</name>
<dbReference type="Proteomes" id="UP001164539">
    <property type="component" value="Chromosome 14"/>
</dbReference>